<dbReference type="eggNOG" id="COG1476">
    <property type="taxonomic scope" value="Bacteria"/>
</dbReference>
<sequence>MKTLKEVREAKGVKQLAVANYLGISRQTYAAYEQNQDQMSIEQARAVCKFLGCKVADIFLPQEVC</sequence>
<dbReference type="CDD" id="cd00093">
    <property type="entry name" value="HTH_XRE"/>
    <property type="match status" value="1"/>
</dbReference>
<dbReference type="HOGENOM" id="CLU_066192_44_6_11"/>
<dbReference type="AlphaFoldDB" id="B6GAN6"/>
<dbReference type="Pfam" id="PF01381">
    <property type="entry name" value="HTH_3"/>
    <property type="match status" value="1"/>
</dbReference>
<reference evidence="3 4" key="1">
    <citation type="submission" date="2008-10" db="EMBL/GenBank/DDBJ databases">
        <title>Draft genome sequence of Collinsella stercoris (DSM 13279).</title>
        <authorList>
            <person name="Sudarsanam P."/>
            <person name="Ley R."/>
            <person name="Guruge J."/>
            <person name="Turnbaugh P.J."/>
            <person name="Mahowald M."/>
            <person name="Liep D."/>
            <person name="Gordon J."/>
        </authorList>
    </citation>
    <scope>NUCLEOTIDE SEQUENCE [LARGE SCALE GENOMIC DNA]</scope>
    <source>
        <strain evidence="3 4">DSM 13279</strain>
    </source>
</reference>
<evidence type="ECO:0000313" key="4">
    <source>
        <dbReference type="Proteomes" id="UP000003560"/>
    </source>
</evidence>
<dbReference type="SUPFAM" id="SSF47413">
    <property type="entry name" value="lambda repressor-like DNA-binding domains"/>
    <property type="match status" value="1"/>
</dbReference>
<accession>B6GAN6</accession>
<evidence type="ECO:0000313" key="3">
    <source>
        <dbReference type="EMBL" id="EEA90654.1"/>
    </source>
</evidence>
<dbReference type="InterPro" id="IPR001387">
    <property type="entry name" value="Cro/C1-type_HTH"/>
</dbReference>
<dbReference type="SMART" id="SM00530">
    <property type="entry name" value="HTH_XRE"/>
    <property type="match status" value="1"/>
</dbReference>
<protein>
    <submittedName>
        <fullName evidence="3">DNA-binding helix-turn-helix protein</fullName>
    </submittedName>
</protein>
<dbReference type="Proteomes" id="UP000003560">
    <property type="component" value="Unassembled WGS sequence"/>
</dbReference>
<dbReference type="OrthoDB" id="1863057at2"/>
<feature type="domain" description="HTH cro/C1-type" evidence="2">
    <location>
        <begin position="4"/>
        <end position="58"/>
    </location>
</feature>
<dbReference type="InterPro" id="IPR010982">
    <property type="entry name" value="Lambda_DNA-bd_dom_sf"/>
</dbReference>
<dbReference type="EMBL" id="ABXJ01000066">
    <property type="protein sequence ID" value="EEA90654.1"/>
    <property type="molecule type" value="Genomic_DNA"/>
</dbReference>
<keyword evidence="1 3" id="KW-0238">DNA-binding</keyword>
<proteinExistence type="predicted"/>
<dbReference type="RefSeq" id="WP_006720789.1">
    <property type="nucleotide sequence ID" value="NZ_CP085935.1"/>
</dbReference>
<keyword evidence="4" id="KW-1185">Reference proteome</keyword>
<dbReference type="GO" id="GO:0003677">
    <property type="term" value="F:DNA binding"/>
    <property type="evidence" value="ECO:0007669"/>
    <property type="project" value="UniProtKB-KW"/>
</dbReference>
<dbReference type="PANTHER" id="PTHR46558">
    <property type="entry name" value="TRACRIPTIONAL REGULATORY PROTEIN-RELATED-RELATED"/>
    <property type="match status" value="1"/>
</dbReference>
<gene>
    <name evidence="3" type="ORF">COLSTE_01136</name>
</gene>
<organism evidence="3 4">
    <name type="scientific">Collinsella stercoris DSM 13279</name>
    <dbReference type="NCBI Taxonomy" id="445975"/>
    <lineage>
        <taxon>Bacteria</taxon>
        <taxon>Bacillati</taxon>
        <taxon>Actinomycetota</taxon>
        <taxon>Coriobacteriia</taxon>
        <taxon>Coriobacteriales</taxon>
        <taxon>Coriobacteriaceae</taxon>
        <taxon>Collinsella</taxon>
    </lineage>
</organism>
<comment type="caution">
    <text evidence="3">The sequence shown here is derived from an EMBL/GenBank/DDBJ whole genome shotgun (WGS) entry which is preliminary data.</text>
</comment>
<dbReference type="PANTHER" id="PTHR46558:SF4">
    <property type="entry name" value="DNA-BIDING PHAGE PROTEIN"/>
    <property type="match status" value="1"/>
</dbReference>
<dbReference type="STRING" id="445975.COLSTE_01136"/>
<evidence type="ECO:0000259" key="2">
    <source>
        <dbReference type="PROSITE" id="PS50943"/>
    </source>
</evidence>
<dbReference type="Gene3D" id="1.10.260.40">
    <property type="entry name" value="lambda repressor-like DNA-binding domains"/>
    <property type="match status" value="1"/>
</dbReference>
<dbReference type="PROSITE" id="PS50943">
    <property type="entry name" value="HTH_CROC1"/>
    <property type="match status" value="1"/>
</dbReference>
<name>B6GAN6_9ACTN</name>
<evidence type="ECO:0000256" key="1">
    <source>
        <dbReference type="ARBA" id="ARBA00023125"/>
    </source>
</evidence>
<dbReference type="GeneID" id="98001906"/>
<reference evidence="3 4" key="2">
    <citation type="submission" date="2008-10" db="EMBL/GenBank/DDBJ databases">
        <authorList>
            <person name="Fulton L."/>
            <person name="Clifton S."/>
            <person name="Fulton B."/>
            <person name="Xu J."/>
            <person name="Minx P."/>
            <person name="Pepin K.H."/>
            <person name="Johnson M."/>
            <person name="Thiruvilangam P."/>
            <person name="Bhonagiri V."/>
            <person name="Nash W.E."/>
            <person name="Mardis E.R."/>
            <person name="Wilson R.K."/>
        </authorList>
    </citation>
    <scope>NUCLEOTIDE SEQUENCE [LARGE SCALE GENOMIC DNA]</scope>
    <source>
        <strain evidence="3 4">DSM 13279</strain>
    </source>
</reference>